<keyword evidence="1" id="KW-1133">Transmembrane helix</keyword>
<protein>
    <submittedName>
        <fullName evidence="2">Uncharacterized protein</fullName>
    </submittedName>
</protein>
<feature type="transmembrane region" description="Helical" evidence="1">
    <location>
        <begin position="85"/>
        <end position="108"/>
    </location>
</feature>
<accession>A0A7T6ZC68</accession>
<evidence type="ECO:0000313" key="3">
    <source>
        <dbReference type="Proteomes" id="UP000595349"/>
    </source>
</evidence>
<dbReference type="InterPro" id="IPR053824">
    <property type="entry name" value="DUF7010"/>
</dbReference>
<dbReference type="AlphaFoldDB" id="A0A7T6ZC68"/>
<name>A0A7T6ZC68_9BACI</name>
<feature type="transmembrane region" description="Helical" evidence="1">
    <location>
        <begin position="137"/>
        <end position="157"/>
    </location>
</feature>
<evidence type="ECO:0000313" key="2">
    <source>
        <dbReference type="EMBL" id="QQK80814.1"/>
    </source>
</evidence>
<dbReference type="KEGG" id="scib:HUG20_13530"/>
<keyword evidence="3" id="KW-1185">Reference proteome</keyword>
<dbReference type="Pfam" id="PF22765">
    <property type="entry name" value="DUF7010"/>
    <property type="match status" value="1"/>
</dbReference>
<feature type="transmembrane region" description="Helical" evidence="1">
    <location>
        <begin position="44"/>
        <end position="65"/>
    </location>
</feature>
<keyword evidence="1" id="KW-0812">Transmembrane</keyword>
<evidence type="ECO:0000256" key="1">
    <source>
        <dbReference type="SAM" id="Phobius"/>
    </source>
</evidence>
<dbReference type="EMBL" id="CP054706">
    <property type="protein sequence ID" value="QQK80814.1"/>
    <property type="molecule type" value="Genomic_DNA"/>
</dbReference>
<feature type="transmembrane region" description="Helical" evidence="1">
    <location>
        <begin position="20"/>
        <end position="38"/>
    </location>
</feature>
<gene>
    <name evidence="2" type="ORF">HUG20_13530</name>
</gene>
<reference evidence="2 3" key="1">
    <citation type="submission" date="2020-06" db="EMBL/GenBank/DDBJ databases">
        <title>Genomic analysis of Salicibibacter sp. NKC21-4.</title>
        <authorList>
            <person name="Oh Y.J."/>
        </authorList>
    </citation>
    <scope>NUCLEOTIDE SEQUENCE [LARGE SCALE GENOMIC DNA]</scope>
    <source>
        <strain evidence="2 3">NKC21-4</strain>
    </source>
</reference>
<feature type="transmembrane region" description="Helical" evidence="1">
    <location>
        <begin position="114"/>
        <end position="132"/>
    </location>
</feature>
<feature type="transmembrane region" description="Helical" evidence="1">
    <location>
        <begin position="169"/>
        <end position="190"/>
    </location>
</feature>
<keyword evidence="1" id="KW-0472">Membrane</keyword>
<dbReference type="Proteomes" id="UP000595349">
    <property type="component" value="Chromosome"/>
</dbReference>
<dbReference type="RefSeq" id="WP_200085180.1">
    <property type="nucleotide sequence ID" value="NZ_CP054706.1"/>
</dbReference>
<proteinExistence type="predicted"/>
<sequence>MCVSRTVVSKADVRGTASGVMFMAFFGTVWANVGIGGLQESASIWILILAILIGTVLFCSGISLIKGSRNLSNTNVHSSKNVDKWFNIIIAAEFVLIIIAAFVCNAIGQFDWFFPIMAIIVGIHFLPLAYLFQVKTYYITGTLLCLLAIGTVLFVPLEVSLGQHQVNTWWSLVGFGSMLILWITSVVIVLTGRRLLRIARNG</sequence>
<organism evidence="2 3">
    <name type="scientific">Salicibibacter cibi</name>
    <dbReference type="NCBI Taxonomy" id="2743001"/>
    <lineage>
        <taxon>Bacteria</taxon>
        <taxon>Bacillati</taxon>
        <taxon>Bacillota</taxon>
        <taxon>Bacilli</taxon>
        <taxon>Bacillales</taxon>
        <taxon>Bacillaceae</taxon>
        <taxon>Salicibibacter</taxon>
    </lineage>
</organism>